<dbReference type="GO" id="GO:0002161">
    <property type="term" value="F:aminoacyl-tRNA deacylase activity"/>
    <property type="evidence" value="ECO:0007669"/>
    <property type="project" value="InterPro"/>
</dbReference>
<dbReference type="InterPro" id="IPR002303">
    <property type="entry name" value="Valyl-tRNA_ligase"/>
</dbReference>
<gene>
    <name evidence="11" type="ORF">S01H1_09325</name>
</gene>
<dbReference type="PANTHER" id="PTHR11946:SF93">
    <property type="entry name" value="VALINE--TRNA LIGASE, CHLOROPLASTIC_MITOCHONDRIAL 2"/>
    <property type="match status" value="1"/>
</dbReference>
<dbReference type="PROSITE" id="PS00178">
    <property type="entry name" value="AA_TRNA_LIGASE_I"/>
    <property type="match status" value="1"/>
</dbReference>
<keyword evidence="5" id="KW-0648">Protein biosynthesis</keyword>
<dbReference type="Gene3D" id="3.90.740.10">
    <property type="entry name" value="Valyl/Leucyl/Isoleucyl-tRNA synthetase, editing domain"/>
    <property type="match status" value="2"/>
</dbReference>
<dbReference type="InterPro" id="IPR001412">
    <property type="entry name" value="aa-tRNA-synth_I_CS"/>
</dbReference>
<dbReference type="AlphaFoldDB" id="X0T775"/>
<proteinExistence type="predicted"/>
<evidence type="ECO:0000259" key="9">
    <source>
        <dbReference type="Pfam" id="PF00133"/>
    </source>
</evidence>
<dbReference type="Pfam" id="PF00133">
    <property type="entry name" value="tRNA-synt_1"/>
    <property type="match status" value="1"/>
</dbReference>
<dbReference type="EC" id="6.1.1.9" evidence="1"/>
<sequence length="343" mass="40028">MDKRYNPQEFENKIYKRWEKSKAFTPKRLKKQKPFSIIMPPPNANAPLHIGHAMFVTLEDIMIRYHRMKGDPCLWLPGADHAGILTQVVFERKLADKRKTRFDLGRKKFIAECMKFTQKNKKIMYDQLKKIGASCDWTREKFTLDRKISSEVLQTFIELYKNGLAYRGDRLINWCPRCMTALSDLEVEYKEIKTKLYYIKYPLKTHSNITGQKRFLVVVTTRPETMLGDTALAVHPEDKRYQQFIRQKVTLPLVNREIPVIADKTVDPEFGTGVVKVTPAHDPNDYKMGLKHKLKIISVINFENKMTKAAGKEFVGLTSEKAREKIAETLNKNNLLIKKRTFL</sequence>
<feature type="domain" description="Leucyl-tRNA synthetase editing" evidence="10">
    <location>
        <begin position="247"/>
        <end position="309"/>
    </location>
</feature>
<name>X0T775_9ZZZZ</name>
<dbReference type="Pfam" id="PF13603">
    <property type="entry name" value="tRNA-synt_1_2"/>
    <property type="match status" value="1"/>
</dbReference>
<dbReference type="PRINTS" id="PR00986">
    <property type="entry name" value="TRNASYNTHVAL"/>
</dbReference>
<evidence type="ECO:0000256" key="7">
    <source>
        <dbReference type="ARBA" id="ARBA00029936"/>
    </source>
</evidence>
<dbReference type="GO" id="GO:0006438">
    <property type="term" value="P:valyl-tRNA aminoacylation"/>
    <property type="evidence" value="ECO:0007669"/>
    <property type="project" value="InterPro"/>
</dbReference>
<evidence type="ECO:0000256" key="5">
    <source>
        <dbReference type="ARBA" id="ARBA00022917"/>
    </source>
</evidence>
<evidence type="ECO:0000256" key="4">
    <source>
        <dbReference type="ARBA" id="ARBA00022840"/>
    </source>
</evidence>
<dbReference type="InterPro" id="IPR025709">
    <property type="entry name" value="Leu_tRNA-synth_edit"/>
</dbReference>
<dbReference type="EMBL" id="BARS01004769">
    <property type="protein sequence ID" value="GAF83186.1"/>
    <property type="molecule type" value="Genomic_DNA"/>
</dbReference>
<dbReference type="FunFam" id="3.40.50.620:FF:000020">
    <property type="entry name" value="Valine--tRNA ligase, mitochondrial"/>
    <property type="match status" value="1"/>
</dbReference>
<dbReference type="InterPro" id="IPR009008">
    <property type="entry name" value="Val/Leu/Ile-tRNA-synth_edit"/>
</dbReference>
<reference evidence="11" key="1">
    <citation type="journal article" date="2014" name="Front. Microbiol.">
        <title>High frequency of phylogenetically diverse reductive dehalogenase-homologous genes in deep subseafloor sedimentary metagenomes.</title>
        <authorList>
            <person name="Kawai M."/>
            <person name="Futagami T."/>
            <person name="Toyoda A."/>
            <person name="Takaki Y."/>
            <person name="Nishi S."/>
            <person name="Hori S."/>
            <person name="Arai W."/>
            <person name="Tsubouchi T."/>
            <person name="Morono Y."/>
            <person name="Uchiyama I."/>
            <person name="Ito T."/>
            <person name="Fujiyama A."/>
            <person name="Inagaki F."/>
            <person name="Takami H."/>
        </authorList>
    </citation>
    <scope>NUCLEOTIDE SEQUENCE</scope>
    <source>
        <strain evidence="11">Expedition CK06-06</strain>
    </source>
</reference>
<accession>X0T775</accession>
<evidence type="ECO:0000256" key="6">
    <source>
        <dbReference type="ARBA" id="ARBA00023146"/>
    </source>
</evidence>
<evidence type="ECO:0000259" key="10">
    <source>
        <dbReference type="Pfam" id="PF13603"/>
    </source>
</evidence>
<dbReference type="InterPro" id="IPR014729">
    <property type="entry name" value="Rossmann-like_a/b/a_fold"/>
</dbReference>
<comment type="catalytic activity">
    <reaction evidence="8">
        <text>tRNA(Val) + L-valine + ATP = L-valyl-tRNA(Val) + AMP + diphosphate</text>
        <dbReference type="Rhea" id="RHEA:10704"/>
        <dbReference type="Rhea" id="RHEA-COMP:9672"/>
        <dbReference type="Rhea" id="RHEA-COMP:9708"/>
        <dbReference type="ChEBI" id="CHEBI:30616"/>
        <dbReference type="ChEBI" id="CHEBI:33019"/>
        <dbReference type="ChEBI" id="CHEBI:57762"/>
        <dbReference type="ChEBI" id="CHEBI:78442"/>
        <dbReference type="ChEBI" id="CHEBI:78537"/>
        <dbReference type="ChEBI" id="CHEBI:456215"/>
        <dbReference type="EC" id="6.1.1.9"/>
    </reaction>
</comment>
<dbReference type="GO" id="GO:0005829">
    <property type="term" value="C:cytosol"/>
    <property type="evidence" value="ECO:0007669"/>
    <property type="project" value="TreeGrafter"/>
</dbReference>
<keyword evidence="3" id="KW-0547">Nucleotide-binding</keyword>
<dbReference type="SUPFAM" id="SSF52374">
    <property type="entry name" value="Nucleotidylyl transferase"/>
    <property type="match status" value="1"/>
</dbReference>
<keyword evidence="2" id="KW-0436">Ligase</keyword>
<evidence type="ECO:0000256" key="2">
    <source>
        <dbReference type="ARBA" id="ARBA00022598"/>
    </source>
</evidence>
<feature type="non-terminal residue" evidence="11">
    <location>
        <position position="343"/>
    </location>
</feature>
<dbReference type="PANTHER" id="PTHR11946">
    <property type="entry name" value="VALYL-TRNA SYNTHETASES"/>
    <property type="match status" value="1"/>
</dbReference>
<dbReference type="GO" id="GO:0005524">
    <property type="term" value="F:ATP binding"/>
    <property type="evidence" value="ECO:0007669"/>
    <property type="project" value="UniProtKB-KW"/>
</dbReference>
<evidence type="ECO:0000313" key="11">
    <source>
        <dbReference type="EMBL" id="GAF83186.1"/>
    </source>
</evidence>
<dbReference type="SUPFAM" id="SSF50677">
    <property type="entry name" value="ValRS/IleRS/LeuRS editing domain"/>
    <property type="match status" value="1"/>
</dbReference>
<feature type="domain" description="Aminoacyl-tRNA synthetase class Ia" evidence="9">
    <location>
        <begin position="13"/>
        <end position="237"/>
    </location>
</feature>
<protein>
    <recommendedName>
        <fullName evidence="1">valine--tRNA ligase</fullName>
        <ecNumber evidence="1">6.1.1.9</ecNumber>
    </recommendedName>
    <alternativeName>
        <fullName evidence="7">Valyl-tRNA synthetase</fullName>
    </alternativeName>
</protein>
<dbReference type="InterPro" id="IPR002300">
    <property type="entry name" value="aa-tRNA-synth_Ia"/>
</dbReference>
<evidence type="ECO:0000256" key="1">
    <source>
        <dbReference type="ARBA" id="ARBA00013169"/>
    </source>
</evidence>
<evidence type="ECO:0000256" key="8">
    <source>
        <dbReference type="ARBA" id="ARBA00047552"/>
    </source>
</evidence>
<dbReference type="Gene3D" id="3.40.50.620">
    <property type="entry name" value="HUPs"/>
    <property type="match status" value="1"/>
</dbReference>
<organism evidence="11">
    <name type="scientific">marine sediment metagenome</name>
    <dbReference type="NCBI Taxonomy" id="412755"/>
    <lineage>
        <taxon>unclassified sequences</taxon>
        <taxon>metagenomes</taxon>
        <taxon>ecological metagenomes</taxon>
    </lineage>
</organism>
<keyword evidence="4" id="KW-0067">ATP-binding</keyword>
<comment type="caution">
    <text evidence="11">The sequence shown here is derived from an EMBL/GenBank/DDBJ whole genome shotgun (WGS) entry which is preliminary data.</text>
</comment>
<evidence type="ECO:0000256" key="3">
    <source>
        <dbReference type="ARBA" id="ARBA00022741"/>
    </source>
</evidence>
<keyword evidence="6" id="KW-0030">Aminoacyl-tRNA synthetase</keyword>
<dbReference type="GO" id="GO:0004832">
    <property type="term" value="F:valine-tRNA ligase activity"/>
    <property type="evidence" value="ECO:0007669"/>
    <property type="project" value="UniProtKB-EC"/>
</dbReference>